<organism evidence="1 2">
    <name type="scientific">Singulisphaera acidiphila (strain ATCC BAA-1392 / DSM 18658 / VKM B-2454 / MOB10)</name>
    <dbReference type="NCBI Taxonomy" id="886293"/>
    <lineage>
        <taxon>Bacteria</taxon>
        <taxon>Pseudomonadati</taxon>
        <taxon>Planctomycetota</taxon>
        <taxon>Planctomycetia</taxon>
        <taxon>Isosphaerales</taxon>
        <taxon>Isosphaeraceae</taxon>
        <taxon>Singulisphaera</taxon>
    </lineage>
</organism>
<evidence type="ECO:0000313" key="1">
    <source>
        <dbReference type="EMBL" id="AGA27122.1"/>
    </source>
</evidence>
<keyword evidence="2" id="KW-1185">Reference proteome</keyword>
<accession>L0DD01</accession>
<dbReference type="EMBL" id="CP003364">
    <property type="protein sequence ID" value="AGA27122.1"/>
    <property type="molecule type" value="Genomic_DNA"/>
</dbReference>
<dbReference type="HOGENOM" id="CLU_2791704_0_0_0"/>
<protein>
    <submittedName>
        <fullName evidence="1">Uncharacterized protein</fullName>
    </submittedName>
</protein>
<proteinExistence type="predicted"/>
<name>L0DD01_SINAD</name>
<dbReference type="STRING" id="886293.Sinac_2830"/>
<dbReference type="Proteomes" id="UP000010798">
    <property type="component" value="Chromosome"/>
</dbReference>
<dbReference type="AlphaFoldDB" id="L0DD01"/>
<sequence length="68" mass="7288">MGEDSGVEGGNSIESFQWVGRPGGNGFRARLADESKRCNAFPPIGLETPARLALSSAQEEHAWPNSPF</sequence>
<gene>
    <name evidence="1" type="ordered locus">Sinac_2830</name>
</gene>
<reference evidence="1 2" key="1">
    <citation type="submission" date="2012-02" db="EMBL/GenBank/DDBJ databases">
        <title>Complete sequence of chromosome of Singulisphaera acidiphila DSM 18658.</title>
        <authorList>
            <consortium name="US DOE Joint Genome Institute (JGI-PGF)"/>
            <person name="Lucas S."/>
            <person name="Copeland A."/>
            <person name="Lapidus A."/>
            <person name="Glavina del Rio T."/>
            <person name="Dalin E."/>
            <person name="Tice H."/>
            <person name="Bruce D."/>
            <person name="Goodwin L."/>
            <person name="Pitluck S."/>
            <person name="Peters L."/>
            <person name="Ovchinnikova G."/>
            <person name="Chertkov O."/>
            <person name="Kyrpides N."/>
            <person name="Mavromatis K."/>
            <person name="Ivanova N."/>
            <person name="Brettin T."/>
            <person name="Detter J.C."/>
            <person name="Han C."/>
            <person name="Larimer F."/>
            <person name="Land M."/>
            <person name="Hauser L."/>
            <person name="Markowitz V."/>
            <person name="Cheng J.-F."/>
            <person name="Hugenholtz P."/>
            <person name="Woyke T."/>
            <person name="Wu D."/>
            <person name="Tindall B."/>
            <person name="Pomrenke H."/>
            <person name="Brambilla E."/>
            <person name="Klenk H.-P."/>
            <person name="Eisen J.A."/>
        </authorList>
    </citation>
    <scope>NUCLEOTIDE SEQUENCE [LARGE SCALE GENOMIC DNA]</scope>
    <source>
        <strain evidence="2">ATCC BAA-1392 / DSM 18658 / VKM B-2454 / MOB10</strain>
    </source>
</reference>
<evidence type="ECO:0000313" key="2">
    <source>
        <dbReference type="Proteomes" id="UP000010798"/>
    </source>
</evidence>
<dbReference type="KEGG" id="saci:Sinac_2830"/>